<dbReference type="Gene3D" id="2.10.25.10">
    <property type="entry name" value="Laminin"/>
    <property type="match status" value="1"/>
</dbReference>
<keyword evidence="1" id="KW-0245">EGF-like domain</keyword>
<dbReference type="SMART" id="SM00179">
    <property type="entry name" value="EGF_CA"/>
    <property type="match status" value="1"/>
</dbReference>
<protein>
    <submittedName>
        <fullName evidence="6">EGF_CA domain-containing protein</fullName>
    </submittedName>
</protein>
<dbReference type="InterPro" id="IPR001881">
    <property type="entry name" value="EGF-like_Ca-bd_dom"/>
</dbReference>
<sequence>MMIGRSLLLSFLTVALAQRRFEDLFNENLVETLNQNLTERGWLTNGSLINSAGVIAYYARIRRHYARSPTGERLNASLFPTKTGNLNHALVDLCRRHIKNCIIKIEDSIRNRFPEIFENNPQAISEILFHNYHMDAINSYDATFNYIFCFFAHNHLLLLRALPFCDIGPDQEKYKPGVLYPDASSTLFDWDREEYQCAIESFCPDPCYGRARDRHRDSRNYTLCHKHTHNKKTTCSIDSKHNRNVGAMLVNNWNLTCVCEEGLYYNHEVKQCVDVNECANTTHPACPEPHEVCVNTYGSHLCMCKIGAHWQNGKCNEYTPNAVVWYGLAHESDADSLHILGVLSSVAAVFLLS</sequence>
<evidence type="ECO:0000313" key="6">
    <source>
        <dbReference type="WBParaSite" id="L893_g18263.t1"/>
    </source>
</evidence>
<name>A0A1I7YP07_9BILA</name>
<dbReference type="AlphaFoldDB" id="A0A1I7YP07"/>
<reference evidence="6" key="1">
    <citation type="submission" date="2016-11" db="UniProtKB">
        <authorList>
            <consortium name="WormBaseParasite"/>
        </authorList>
    </citation>
    <scope>IDENTIFICATION</scope>
</reference>
<evidence type="ECO:0000259" key="4">
    <source>
        <dbReference type="SMART" id="SM00179"/>
    </source>
</evidence>
<evidence type="ECO:0000256" key="3">
    <source>
        <dbReference type="SAM" id="SignalP"/>
    </source>
</evidence>
<evidence type="ECO:0000256" key="1">
    <source>
        <dbReference type="ARBA" id="ARBA00022536"/>
    </source>
</evidence>
<proteinExistence type="predicted"/>
<dbReference type="Pfam" id="PF07645">
    <property type="entry name" value="EGF_CA"/>
    <property type="match status" value="1"/>
</dbReference>
<dbReference type="CDD" id="cd00054">
    <property type="entry name" value="EGF_CA"/>
    <property type="match status" value="1"/>
</dbReference>
<evidence type="ECO:0000313" key="5">
    <source>
        <dbReference type="Proteomes" id="UP000095287"/>
    </source>
</evidence>
<dbReference type="WBParaSite" id="L893_g18263.t1">
    <property type="protein sequence ID" value="L893_g18263.t1"/>
    <property type="gene ID" value="L893_g18263"/>
</dbReference>
<dbReference type="Proteomes" id="UP000095287">
    <property type="component" value="Unplaced"/>
</dbReference>
<dbReference type="InterPro" id="IPR049883">
    <property type="entry name" value="NOTCH1_EGF-like"/>
</dbReference>
<keyword evidence="2" id="KW-1015">Disulfide bond</keyword>
<dbReference type="SUPFAM" id="SSF57196">
    <property type="entry name" value="EGF/Laminin"/>
    <property type="match status" value="1"/>
</dbReference>
<accession>A0A1I7YP07</accession>
<feature type="chain" id="PRO_5009312419" evidence="3">
    <location>
        <begin position="18"/>
        <end position="353"/>
    </location>
</feature>
<organism evidence="5 6">
    <name type="scientific">Steinernema glaseri</name>
    <dbReference type="NCBI Taxonomy" id="37863"/>
    <lineage>
        <taxon>Eukaryota</taxon>
        <taxon>Metazoa</taxon>
        <taxon>Ecdysozoa</taxon>
        <taxon>Nematoda</taxon>
        <taxon>Chromadorea</taxon>
        <taxon>Rhabditida</taxon>
        <taxon>Tylenchina</taxon>
        <taxon>Panagrolaimomorpha</taxon>
        <taxon>Strongyloidoidea</taxon>
        <taxon>Steinernematidae</taxon>
        <taxon>Steinernema</taxon>
    </lineage>
</organism>
<feature type="signal peptide" evidence="3">
    <location>
        <begin position="1"/>
        <end position="17"/>
    </location>
</feature>
<dbReference type="GO" id="GO:0005509">
    <property type="term" value="F:calcium ion binding"/>
    <property type="evidence" value="ECO:0007669"/>
    <property type="project" value="InterPro"/>
</dbReference>
<feature type="domain" description="EGF-like calcium-binding" evidence="4">
    <location>
        <begin position="274"/>
        <end position="316"/>
    </location>
</feature>
<keyword evidence="3" id="KW-0732">Signal</keyword>
<evidence type="ECO:0000256" key="2">
    <source>
        <dbReference type="ARBA" id="ARBA00023157"/>
    </source>
</evidence>
<keyword evidence="5" id="KW-1185">Reference proteome</keyword>